<proteinExistence type="predicted"/>
<reference evidence="1 2" key="1">
    <citation type="journal article" date="2021" name="Elife">
        <title>Chloroplast acquisition without the gene transfer in kleptoplastic sea slugs, Plakobranchus ocellatus.</title>
        <authorList>
            <person name="Maeda T."/>
            <person name="Takahashi S."/>
            <person name="Yoshida T."/>
            <person name="Shimamura S."/>
            <person name="Takaki Y."/>
            <person name="Nagai Y."/>
            <person name="Toyoda A."/>
            <person name="Suzuki Y."/>
            <person name="Arimoto A."/>
            <person name="Ishii H."/>
            <person name="Satoh N."/>
            <person name="Nishiyama T."/>
            <person name="Hasebe M."/>
            <person name="Maruyama T."/>
            <person name="Minagawa J."/>
            <person name="Obokata J."/>
            <person name="Shigenobu S."/>
        </authorList>
    </citation>
    <scope>NUCLEOTIDE SEQUENCE [LARGE SCALE GENOMIC DNA]</scope>
</reference>
<evidence type="ECO:0000313" key="1">
    <source>
        <dbReference type="EMBL" id="GFS22938.1"/>
    </source>
</evidence>
<protein>
    <submittedName>
        <fullName evidence="1">Uncharacterized protein</fullName>
    </submittedName>
</protein>
<keyword evidence="2" id="KW-1185">Reference proteome</keyword>
<dbReference type="Proteomes" id="UP000762676">
    <property type="component" value="Unassembled WGS sequence"/>
</dbReference>
<comment type="caution">
    <text evidence="1">The sequence shown here is derived from an EMBL/GenBank/DDBJ whole genome shotgun (WGS) entry which is preliminary data.</text>
</comment>
<evidence type="ECO:0000313" key="2">
    <source>
        <dbReference type="Proteomes" id="UP000762676"/>
    </source>
</evidence>
<gene>
    <name evidence="1" type="ORF">ElyMa_003376600</name>
</gene>
<name>A0AAV4JJK0_9GAST</name>
<dbReference type="AlphaFoldDB" id="A0AAV4JJK0"/>
<sequence length="117" mass="13512">MFFSAGNPPFSDSVSTNVAKIFLSMIGRYFPEANNLHKIFNRNTIKVSYSCMPNFSQTTWSHNKKSLQQHHNKKTPTETTFNLGQKENCPLKWHCLAKRIVYEAIVTETKTNKQKTL</sequence>
<accession>A0AAV4JJK0</accession>
<dbReference type="EMBL" id="BMAT01006951">
    <property type="protein sequence ID" value="GFS22938.1"/>
    <property type="molecule type" value="Genomic_DNA"/>
</dbReference>
<organism evidence="1 2">
    <name type="scientific">Elysia marginata</name>
    <dbReference type="NCBI Taxonomy" id="1093978"/>
    <lineage>
        <taxon>Eukaryota</taxon>
        <taxon>Metazoa</taxon>
        <taxon>Spiralia</taxon>
        <taxon>Lophotrochozoa</taxon>
        <taxon>Mollusca</taxon>
        <taxon>Gastropoda</taxon>
        <taxon>Heterobranchia</taxon>
        <taxon>Euthyneura</taxon>
        <taxon>Panpulmonata</taxon>
        <taxon>Sacoglossa</taxon>
        <taxon>Placobranchoidea</taxon>
        <taxon>Plakobranchidae</taxon>
        <taxon>Elysia</taxon>
    </lineage>
</organism>